<name>A0A2S8FXU3_9BACT</name>
<organism evidence="4 5">
    <name type="scientific">Blastopirellula marina</name>
    <dbReference type="NCBI Taxonomy" id="124"/>
    <lineage>
        <taxon>Bacteria</taxon>
        <taxon>Pseudomonadati</taxon>
        <taxon>Planctomycetota</taxon>
        <taxon>Planctomycetia</taxon>
        <taxon>Pirellulales</taxon>
        <taxon>Pirellulaceae</taxon>
        <taxon>Blastopirellula</taxon>
    </lineage>
</organism>
<evidence type="ECO:0000259" key="3">
    <source>
        <dbReference type="Pfam" id="PF00884"/>
    </source>
</evidence>
<feature type="chain" id="PRO_5015497311" evidence="2">
    <location>
        <begin position="26"/>
        <end position="546"/>
    </location>
</feature>
<reference evidence="4 5" key="1">
    <citation type="submission" date="2018-02" db="EMBL/GenBank/DDBJ databases">
        <title>Comparative genomes isolates from brazilian mangrove.</title>
        <authorList>
            <person name="Araujo J.E."/>
            <person name="Taketani R.G."/>
            <person name="Silva M.C.P."/>
            <person name="Loureco M.V."/>
            <person name="Andreote F.D."/>
        </authorList>
    </citation>
    <scope>NUCLEOTIDE SEQUENCE [LARGE SCALE GENOMIC DNA]</scope>
    <source>
        <strain evidence="4 5">HEX-2 MGV</strain>
    </source>
</reference>
<evidence type="ECO:0000313" key="4">
    <source>
        <dbReference type="EMBL" id="PQO36999.1"/>
    </source>
</evidence>
<dbReference type="PANTHER" id="PTHR43751">
    <property type="entry name" value="SULFATASE"/>
    <property type="match status" value="1"/>
</dbReference>
<evidence type="ECO:0000256" key="2">
    <source>
        <dbReference type="SAM" id="SignalP"/>
    </source>
</evidence>
<sequence length="546" mass="60063">MMIQRTLLLALTAICLTGFANLLHAEETKRPNILFAFADDWGKQASIYGELEPGGINDVVKTPNFDALAKRGVLFKNAFVNAPSCTPCRSSLLSGQYFWRTGRGAILQGAVWDPAIPSYPLLLKDSGYHIGETYKVWSPGTPVDAPYGGGKFAYEKSGGAFNQFSQRATALISKGKSADEAKEELYQQVRGNFASFLNDREDGQPFCYWFGPTNVHRKWIAGSGKQLWGINPDDLKGKMPEFLPDVPVVRQDLADYLGEIQAFDTALGILIEQLKEAGELDNTLIVVSGDHGPPGFPQGKCNLYDFGTHVSLAVAGPGVSGGRVVDDFTILPDLAPTFLEAGGQKIPAVMTAKSLWPVLKSDQAGLVDPTRTAAFTGRERHVEMAREGHLPYPMRGIQTAEYQLIINFEPDRWPMGAPYNLSGDNPPTLDELVNKTFVTFPDDDAGPTKAFMVMHRTDPEVKPIFDRCFGKRSAVELYDLKNDPDQMINIADDPKYEKVKEELTARLMEELKTSGDPRLVDNGKFFETPPLAGPLTGDGPKPNRKR</sequence>
<dbReference type="PANTHER" id="PTHR43751:SF1">
    <property type="entry name" value="SULFATASE ATSG-RELATED"/>
    <property type="match status" value="1"/>
</dbReference>
<feature type="signal peptide" evidence="2">
    <location>
        <begin position="1"/>
        <end position="25"/>
    </location>
</feature>
<dbReference type="InterPro" id="IPR000917">
    <property type="entry name" value="Sulfatase_N"/>
</dbReference>
<dbReference type="Gene3D" id="3.40.720.10">
    <property type="entry name" value="Alkaline Phosphatase, subunit A"/>
    <property type="match status" value="1"/>
</dbReference>
<dbReference type="InterPro" id="IPR052701">
    <property type="entry name" value="GAG_Ulvan_Degrading_Sulfatases"/>
</dbReference>
<protein>
    <submittedName>
        <fullName evidence="4">Sulfatase</fullName>
    </submittedName>
</protein>
<feature type="domain" description="Sulfatase N-terminal" evidence="3">
    <location>
        <begin position="31"/>
        <end position="342"/>
    </location>
</feature>
<gene>
    <name evidence="4" type="ORF">C5Y96_07520</name>
</gene>
<dbReference type="EMBL" id="PUIA01000017">
    <property type="protein sequence ID" value="PQO36999.1"/>
    <property type="molecule type" value="Genomic_DNA"/>
</dbReference>
<comment type="caution">
    <text evidence="4">The sequence shown here is derived from an EMBL/GenBank/DDBJ whole genome shotgun (WGS) entry which is preliminary data.</text>
</comment>
<dbReference type="SUPFAM" id="SSF53649">
    <property type="entry name" value="Alkaline phosphatase-like"/>
    <property type="match status" value="1"/>
</dbReference>
<dbReference type="Pfam" id="PF00884">
    <property type="entry name" value="Sulfatase"/>
    <property type="match status" value="1"/>
</dbReference>
<dbReference type="RefSeq" id="WP_105351544.1">
    <property type="nucleotide sequence ID" value="NZ_PUIA01000017.1"/>
</dbReference>
<evidence type="ECO:0000313" key="5">
    <source>
        <dbReference type="Proteomes" id="UP000240009"/>
    </source>
</evidence>
<dbReference type="OrthoDB" id="9762324at2"/>
<proteinExistence type="predicted"/>
<dbReference type="AlphaFoldDB" id="A0A2S8FXU3"/>
<dbReference type="Proteomes" id="UP000240009">
    <property type="component" value="Unassembled WGS sequence"/>
</dbReference>
<accession>A0A2S8FXU3</accession>
<keyword evidence="2" id="KW-0732">Signal</keyword>
<evidence type="ECO:0000256" key="1">
    <source>
        <dbReference type="SAM" id="MobiDB-lite"/>
    </source>
</evidence>
<dbReference type="InterPro" id="IPR017850">
    <property type="entry name" value="Alkaline_phosphatase_core_sf"/>
</dbReference>
<feature type="region of interest" description="Disordered" evidence="1">
    <location>
        <begin position="514"/>
        <end position="546"/>
    </location>
</feature>
<dbReference type="CDD" id="cd16027">
    <property type="entry name" value="SGSH"/>
    <property type="match status" value="1"/>
</dbReference>